<dbReference type="EMBL" id="CAEZSV010000005">
    <property type="protein sequence ID" value="CAB4545207.1"/>
    <property type="molecule type" value="Genomic_DNA"/>
</dbReference>
<feature type="compositionally biased region" description="Basic residues" evidence="1">
    <location>
        <begin position="70"/>
        <end position="88"/>
    </location>
</feature>
<proteinExistence type="predicted"/>
<reference evidence="3" key="1">
    <citation type="submission" date="2020-05" db="EMBL/GenBank/DDBJ databases">
        <authorList>
            <person name="Chiriac C."/>
            <person name="Salcher M."/>
            <person name="Ghai R."/>
            <person name="Kavagutti S V."/>
        </authorList>
    </citation>
    <scope>NUCLEOTIDE SEQUENCE</scope>
</reference>
<gene>
    <name evidence="3" type="ORF">UFOPK1506_00066</name>
</gene>
<dbReference type="AlphaFoldDB" id="A0A6J6C2D1"/>
<evidence type="ECO:0000313" key="3">
    <source>
        <dbReference type="EMBL" id="CAB4545207.1"/>
    </source>
</evidence>
<accession>A0A6J6C2D1</accession>
<feature type="region of interest" description="Disordered" evidence="1">
    <location>
        <begin position="62"/>
        <end position="103"/>
    </location>
</feature>
<evidence type="ECO:0000256" key="2">
    <source>
        <dbReference type="SAM" id="Phobius"/>
    </source>
</evidence>
<keyword evidence="2" id="KW-1133">Transmembrane helix</keyword>
<keyword evidence="2" id="KW-0472">Membrane</keyword>
<evidence type="ECO:0000256" key="1">
    <source>
        <dbReference type="SAM" id="MobiDB-lite"/>
    </source>
</evidence>
<feature type="transmembrane region" description="Helical" evidence="2">
    <location>
        <begin position="6"/>
        <end position="25"/>
    </location>
</feature>
<name>A0A6J6C2D1_9ZZZZ</name>
<protein>
    <submittedName>
        <fullName evidence="3">Unannotated protein</fullName>
    </submittedName>
</protein>
<feature type="compositionally biased region" description="Basic and acidic residues" evidence="1">
    <location>
        <begin position="93"/>
        <end position="103"/>
    </location>
</feature>
<sequence length="103" mass="11771">MSALVWWLIPLIACIGALIYVWWSINSKRRQNTYKSIAEYENFRSAFDKQAERALALGSNEPGAQEVRTVKSRSGKAGRARTARKARTARTTGIDREQEERKK</sequence>
<organism evidence="3">
    <name type="scientific">freshwater metagenome</name>
    <dbReference type="NCBI Taxonomy" id="449393"/>
    <lineage>
        <taxon>unclassified sequences</taxon>
        <taxon>metagenomes</taxon>
        <taxon>ecological metagenomes</taxon>
    </lineage>
</organism>
<keyword evidence="2" id="KW-0812">Transmembrane</keyword>